<evidence type="ECO:0000313" key="2">
    <source>
        <dbReference type="Proteomes" id="UP001596122"/>
    </source>
</evidence>
<comment type="caution">
    <text evidence="1">The sequence shown here is derived from an EMBL/GenBank/DDBJ whole genome shotgun (WGS) entry which is preliminary data.</text>
</comment>
<protein>
    <recommendedName>
        <fullName evidence="3">Type IV toxin-antitoxin system AbiEi family antitoxin domain-containing protein</fullName>
    </recommendedName>
</protein>
<name>A0ABW0GQ65_9MICO</name>
<keyword evidence="2" id="KW-1185">Reference proteome</keyword>
<dbReference type="EMBL" id="JBHSLD010000009">
    <property type="protein sequence ID" value="MFC5381360.1"/>
    <property type="molecule type" value="Genomic_DNA"/>
</dbReference>
<organism evidence="1 2">
    <name type="scientific">Aquipuribacter nitratireducens</name>
    <dbReference type="NCBI Taxonomy" id="650104"/>
    <lineage>
        <taxon>Bacteria</taxon>
        <taxon>Bacillati</taxon>
        <taxon>Actinomycetota</taxon>
        <taxon>Actinomycetes</taxon>
        <taxon>Micrococcales</taxon>
        <taxon>Intrasporangiaceae</taxon>
        <taxon>Aquipuribacter</taxon>
    </lineage>
</organism>
<dbReference type="Proteomes" id="UP001596122">
    <property type="component" value="Unassembled WGS sequence"/>
</dbReference>
<reference evidence="2" key="1">
    <citation type="journal article" date="2019" name="Int. J. Syst. Evol. Microbiol.">
        <title>The Global Catalogue of Microorganisms (GCM) 10K type strain sequencing project: providing services to taxonomists for standard genome sequencing and annotation.</title>
        <authorList>
            <consortium name="The Broad Institute Genomics Platform"/>
            <consortium name="The Broad Institute Genome Sequencing Center for Infectious Disease"/>
            <person name="Wu L."/>
            <person name="Ma J."/>
        </authorList>
    </citation>
    <scope>NUCLEOTIDE SEQUENCE [LARGE SCALE GENOMIC DNA]</scope>
    <source>
        <strain evidence="2">CCUG 43114</strain>
    </source>
</reference>
<evidence type="ECO:0008006" key="3">
    <source>
        <dbReference type="Google" id="ProtNLM"/>
    </source>
</evidence>
<sequence length="299" mass="32549">MALEALAAVQDGVVTGQQLHDHGVTVSRLRTQLRLGRWVRIRRNAYLLDLVRNVQDPWVQARAVSLTMPGVVVSGASAARLWGIEGATAETVEVTVPRRRALRARPDLAPRRREIGDGDVTLLRGIPVTTALRTVRDLVLDGDRLSALAVCDSALHKRLLLPGDLLTARAQADGLPGSAGVADIWALADGRAESVLESRVRLRCIDGLVPPDDLQVVIRASDGRFVARADLAWSRRSRGRTGLLVVEADGRVVHGTVEAAYHDRSRQNDVVGTGHDMLRVTWRDTTDALTIPRAVRTVL</sequence>
<evidence type="ECO:0000313" key="1">
    <source>
        <dbReference type="EMBL" id="MFC5381360.1"/>
    </source>
</evidence>
<gene>
    <name evidence="1" type="ORF">ACFPJ6_11200</name>
</gene>
<proteinExistence type="predicted"/>
<dbReference type="RefSeq" id="WP_340269251.1">
    <property type="nucleotide sequence ID" value="NZ_JBBEOG010000004.1"/>
</dbReference>
<accession>A0ABW0GQ65</accession>